<dbReference type="EMBL" id="CP042344">
    <property type="protein sequence ID" value="QEA13264.1"/>
    <property type="molecule type" value="Genomic_DNA"/>
</dbReference>
<dbReference type="RefSeq" id="WP_146912856.1">
    <property type="nucleotide sequence ID" value="NZ_CP042344.1"/>
</dbReference>
<accession>A0A5B8RX16</accession>
<dbReference type="InterPro" id="IPR020022">
    <property type="entry name" value="N-acetyl_sugar_amidoTrfase"/>
</dbReference>
<dbReference type="NCBIfam" id="TIGR03573">
    <property type="entry name" value="WbuX"/>
    <property type="match status" value="1"/>
</dbReference>
<sequence length="378" mass="43843">MEKYQICNHCIMDTSDPRIQFDDQGVCEYCNNFKATIQPSWDTATQGAAALARMAEQIKANTQGKNFDAIIGLSGGLDSSYAAYVAVKKMGLRPLLFHVDAGWNTDQAVGNIEKLVDGLGVDLYTEVINWEEMKDLQVAFLKSGIPDQDIPQDTAFFSALYQFARKNKIKHVITGSNYSTECCREPEEWGGYPGIDKILIDDIHGRFGNRRLTTFPIKDILVYKIYYQKILGMKVHYPLNHVPYVKKDAEDELERLFGWQRFQHKHHESRFTRFYEDYWMPRKFGYHKRRAHFSSLIMTGQMTREAALERISRPEMDEHFLQQEFEYVAHKLDLTVPELQAIFDAPNKTFHDYKNKRWVIGLGAKVLSALGLEKRLFR</sequence>
<dbReference type="SUPFAM" id="SSF52402">
    <property type="entry name" value="Adenine nucleotide alpha hydrolases-like"/>
    <property type="match status" value="1"/>
</dbReference>
<evidence type="ECO:0000313" key="1">
    <source>
        <dbReference type="EMBL" id="QEA13264.1"/>
    </source>
</evidence>
<dbReference type="AlphaFoldDB" id="A0A5B8RX16"/>
<dbReference type="KEGG" id="cof:FOZ74_09605"/>
<dbReference type="OrthoDB" id="8557965at2"/>
<dbReference type="CDD" id="cd01996">
    <property type="entry name" value="AANH_WbpG-like"/>
    <property type="match status" value="1"/>
</dbReference>
<protein>
    <submittedName>
        <fullName evidence="1">N-acetyl sugar amidotransferase</fullName>
    </submittedName>
</protein>
<keyword evidence="2" id="KW-1185">Reference proteome</keyword>
<dbReference type="GO" id="GO:0016740">
    <property type="term" value="F:transferase activity"/>
    <property type="evidence" value="ECO:0007669"/>
    <property type="project" value="UniProtKB-KW"/>
</dbReference>
<organism evidence="1 2">
    <name type="scientific">Comamonas flocculans</name>
    <dbReference type="NCBI Taxonomy" id="2597701"/>
    <lineage>
        <taxon>Bacteria</taxon>
        <taxon>Pseudomonadati</taxon>
        <taxon>Pseudomonadota</taxon>
        <taxon>Betaproteobacteria</taxon>
        <taxon>Burkholderiales</taxon>
        <taxon>Comamonadaceae</taxon>
        <taxon>Comamonas</taxon>
    </lineage>
</organism>
<gene>
    <name evidence="1" type="ORF">FOZ74_09605</name>
</gene>
<proteinExistence type="predicted"/>
<keyword evidence="1" id="KW-0808">Transferase</keyword>
<dbReference type="InterPro" id="IPR014729">
    <property type="entry name" value="Rossmann-like_a/b/a_fold"/>
</dbReference>
<dbReference type="Proteomes" id="UP000321199">
    <property type="component" value="Chromosome"/>
</dbReference>
<reference evidence="1 2" key="1">
    <citation type="submission" date="2019-07" db="EMBL/GenBank/DDBJ databases">
        <title>Complete genome sequence of Comamonas sp. NLF 7-7 isolated from livestock.</title>
        <authorList>
            <person name="Kim D.H."/>
            <person name="Kim J.G."/>
        </authorList>
    </citation>
    <scope>NUCLEOTIDE SEQUENCE [LARGE SCALE GENOMIC DNA]</scope>
    <source>
        <strain evidence="1 2">NLF 7-7</strain>
    </source>
</reference>
<dbReference type="Gene3D" id="3.40.50.620">
    <property type="entry name" value="HUPs"/>
    <property type="match status" value="1"/>
</dbReference>
<name>A0A5B8RX16_9BURK</name>
<evidence type="ECO:0000313" key="2">
    <source>
        <dbReference type="Proteomes" id="UP000321199"/>
    </source>
</evidence>